<dbReference type="AlphaFoldDB" id="A0A0G1SJU9"/>
<dbReference type="GO" id="GO:0005886">
    <property type="term" value="C:plasma membrane"/>
    <property type="evidence" value="ECO:0007669"/>
    <property type="project" value="TreeGrafter"/>
</dbReference>
<dbReference type="EMBL" id="LCOA01000010">
    <property type="protein sequence ID" value="KKU69764.1"/>
    <property type="molecule type" value="Genomic_DNA"/>
</dbReference>
<feature type="transmembrane region" description="Helical" evidence="5">
    <location>
        <begin position="297"/>
        <end position="317"/>
    </location>
</feature>
<dbReference type="GO" id="GO:0006874">
    <property type="term" value="P:intracellular calcium ion homeostasis"/>
    <property type="evidence" value="ECO:0007669"/>
    <property type="project" value="TreeGrafter"/>
</dbReference>
<comment type="caution">
    <text evidence="7">The sequence shown here is derived from an EMBL/GenBank/DDBJ whole genome shotgun (WGS) entry which is preliminary data.</text>
</comment>
<proteinExistence type="predicted"/>
<dbReference type="InterPro" id="IPR004481">
    <property type="entry name" value="K/Na/Ca-exchanger"/>
</dbReference>
<dbReference type="PANTHER" id="PTHR10846:SF8">
    <property type="entry name" value="INNER MEMBRANE PROTEIN YRBG"/>
    <property type="match status" value="1"/>
</dbReference>
<sequence>MPLPLVFYPLILIAAIFLLAYCANFLVTITTRLGHYLKLSQFITGFIILGVATSIPEASIAINSVLAGTPQLSLGNLFGATIVLLTLIAGLAAIFSQGIDVKTELKSSTRLLQISALILSPVILLLDLSLTRLDALFLLLLYLGYLIYIYRLQPHSLPLESQLMNHHFLNSIFLMAAGVIGVALSSKAIVFASLQLSSLLSIPPLAVGTLILSIGTNLPEISVAVAAIRHHHPNLIIGDILGSAATNTAIIALVGLSSPFKIPHPILLQTTGIFLVISLAAFFVMTRSKRHLSPLEGAMAIGLYTAFLVSEISSLLLK</sequence>
<comment type="subcellular location">
    <subcellularLocation>
        <location evidence="1">Membrane</location>
        <topology evidence="1">Multi-pass membrane protein</topology>
    </subcellularLocation>
</comment>
<feature type="transmembrane region" description="Helical" evidence="5">
    <location>
        <begin position="240"/>
        <end position="260"/>
    </location>
</feature>
<dbReference type="InterPro" id="IPR044880">
    <property type="entry name" value="NCX_ion-bd_dom_sf"/>
</dbReference>
<dbReference type="Gene3D" id="1.20.1420.30">
    <property type="entry name" value="NCX, central ion-binding region"/>
    <property type="match status" value="1"/>
</dbReference>
<feature type="transmembrane region" description="Helical" evidence="5">
    <location>
        <begin position="172"/>
        <end position="194"/>
    </location>
</feature>
<evidence type="ECO:0000256" key="2">
    <source>
        <dbReference type="ARBA" id="ARBA00022692"/>
    </source>
</evidence>
<protein>
    <submittedName>
        <fullName evidence="7">Na+/Ca+ antiporter, CaCA family</fullName>
    </submittedName>
</protein>
<evidence type="ECO:0000256" key="1">
    <source>
        <dbReference type="ARBA" id="ARBA00004141"/>
    </source>
</evidence>
<accession>A0A0G1SJU9</accession>
<gene>
    <name evidence="7" type="ORF">UX92_C0010G0005</name>
</gene>
<name>A0A0G1SJU9_9BACT</name>
<feature type="transmembrane region" description="Helical" evidence="5">
    <location>
        <begin position="6"/>
        <end position="27"/>
    </location>
</feature>
<evidence type="ECO:0000256" key="5">
    <source>
        <dbReference type="SAM" id="Phobius"/>
    </source>
</evidence>
<evidence type="ECO:0000313" key="7">
    <source>
        <dbReference type="EMBL" id="KKU69764.1"/>
    </source>
</evidence>
<feature type="transmembrane region" description="Helical" evidence="5">
    <location>
        <begin position="111"/>
        <end position="129"/>
    </location>
</feature>
<dbReference type="Proteomes" id="UP000034565">
    <property type="component" value="Unassembled WGS sequence"/>
</dbReference>
<feature type="transmembrane region" description="Helical" evidence="5">
    <location>
        <begin position="39"/>
        <end position="62"/>
    </location>
</feature>
<dbReference type="GO" id="GO:0005262">
    <property type="term" value="F:calcium channel activity"/>
    <property type="evidence" value="ECO:0007669"/>
    <property type="project" value="TreeGrafter"/>
</dbReference>
<evidence type="ECO:0000256" key="3">
    <source>
        <dbReference type="ARBA" id="ARBA00022989"/>
    </source>
</evidence>
<keyword evidence="3 5" id="KW-1133">Transmembrane helix</keyword>
<keyword evidence="2 5" id="KW-0812">Transmembrane</keyword>
<feature type="transmembrane region" description="Helical" evidence="5">
    <location>
        <begin position="206"/>
        <end position="228"/>
    </location>
</feature>
<evidence type="ECO:0000259" key="6">
    <source>
        <dbReference type="Pfam" id="PF01699"/>
    </source>
</evidence>
<dbReference type="InterPro" id="IPR004837">
    <property type="entry name" value="NaCa_Exmemb"/>
</dbReference>
<reference evidence="7 8" key="1">
    <citation type="journal article" date="2015" name="Nature">
        <title>rRNA introns, odd ribosomes, and small enigmatic genomes across a large radiation of phyla.</title>
        <authorList>
            <person name="Brown C.T."/>
            <person name="Hug L.A."/>
            <person name="Thomas B.C."/>
            <person name="Sharon I."/>
            <person name="Castelle C.J."/>
            <person name="Singh A."/>
            <person name="Wilkins M.J."/>
            <person name="Williams K.H."/>
            <person name="Banfield J.F."/>
        </authorList>
    </citation>
    <scope>NUCLEOTIDE SEQUENCE [LARGE SCALE GENOMIC DNA]</scope>
</reference>
<evidence type="ECO:0000256" key="4">
    <source>
        <dbReference type="ARBA" id="ARBA00023136"/>
    </source>
</evidence>
<keyword evidence="4 5" id="KW-0472">Membrane</keyword>
<feature type="domain" description="Sodium/calcium exchanger membrane region" evidence="6">
    <location>
        <begin position="171"/>
        <end position="309"/>
    </location>
</feature>
<feature type="transmembrane region" description="Helical" evidence="5">
    <location>
        <begin position="266"/>
        <end position="285"/>
    </location>
</feature>
<dbReference type="Pfam" id="PF01699">
    <property type="entry name" value="Na_Ca_ex"/>
    <property type="match status" value="2"/>
</dbReference>
<evidence type="ECO:0000313" key="8">
    <source>
        <dbReference type="Proteomes" id="UP000034565"/>
    </source>
</evidence>
<organism evidence="7 8">
    <name type="scientific">Candidatus Amesbacteria bacterium GW2011_GWA1_47_20</name>
    <dbReference type="NCBI Taxonomy" id="1618354"/>
    <lineage>
        <taxon>Bacteria</taxon>
        <taxon>Candidatus Amesiibacteriota</taxon>
    </lineage>
</organism>
<feature type="transmembrane region" description="Helical" evidence="5">
    <location>
        <begin position="74"/>
        <end position="99"/>
    </location>
</feature>
<feature type="transmembrane region" description="Helical" evidence="5">
    <location>
        <begin position="135"/>
        <end position="152"/>
    </location>
</feature>
<dbReference type="GO" id="GO:0008273">
    <property type="term" value="F:calcium, potassium:sodium antiporter activity"/>
    <property type="evidence" value="ECO:0007669"/>
    <property type="project" value="TreeGrafter"/>
</dbReference>
<feature type="domain" description="Sodium/calcium exchanger membrane region" evidence="6">
    <location>
        <begin position="9"/>
        <end position="150"/>
    </location>
</feature>
<dbReference type="PANTHER" id="PTHR10846">
    <property type="entry name" value="SODIUM/POTASSIUM/CALCIUM EXCHANGER"/>
    <property type="match status" value="1"/>
</dbReference>